<dbReference type="PANTHER" id="PTHR21694">
    <property type="entry name" value="COILED-COIL DOMAIN-CONTAINING PROTEIN 63"/>
    <property type="match status" value="1"/>
</dbReference>
<dbReference type="GeneID" id="117541953"/>
<organism evidence="4 5">
    <name type="scientific">Gymnodraco acuticeps</name>
    <name type="common">Antarctic dragonfish</name>
    <dbReference type="NCBI Taxonomy" id="8218"/>
    <lineage>
        <taxon>Eukaryota</taxon>
        <taxon>Metazoa</taxon>
        <taxon>Chordata</taxon>
        <taxon>Craniata</taxon>
        <taxon>Vertebrata</taxon>
        <taxon>Euteleostomi</taxon>
        <taxon>Actinopterygii</taxon>
        <taxon>Neopterygii</taxon>
        <taxon>Teleostei</taxon>
        <taxon>Neoteleostei</taxon>
        <taxon>Acanthomorphata</taxon>
        <taxon>Eupercaria</taxon>
        <taxon>Perciformes</taxon>
        <taxon>Notothenioidei</taxon>
        <taxon>Bathydraconidae</taxon>
        <taxon>Gymnodraco</taxon>
    </lineage>
</organism>
<feature type="coiled-coil region" evidence="2">
    <location>
        <begin position="14"/>
        <end position="73"/>
    </location>
</feature>
<dbReference type="GO" id="GO:0005930">
    <property type="term" value="C:axoneme"/>
    <property type="evidence" value="ECO:0007669"/>
    <property type="project" value="TreeGrafter"/>
</dbReference>
<gene>
    <name evidence="5" type="primary">LOC117541953</name>
</gene>
<dbReference type="Proteomes" id="UP000515161">
    <property type="component" value="Unplaced"/>
</dbReference>
<dbReference type="InterPro" id="IPR049258">
    <property type="entry name" value="ODAD1_CC"/>
</dbReference>
<dbReference type="GO" id="GO:0036158">
    <property type="term" value="P:outer dynein arm assembly"/>
    <property type="evidence" value="ECO:0007669"/>
    <property type="project" value="TreeGrafter"/>
</dbReference>
<evidence type="ECO:0000259" key="3">
    <source>
        <dbReference type="Pfam" id="PF21773"/>
    </source>
</evidence>
<dbReference type="Pfam" id="PF21773">
    <property type="entry name" value="ODAD1_CC"/>
    <property type="match status" value="1"/>
</dbReference>
<evidence type="ECO:0000313" key="5">
    <source>
        <dbReference type="RefSeq" id="XP_034065221.1"/>
    </source>
</evidence>
<evidence type="ECO:0000256" key="1">
    <source>
        <dbReference type="ARBA" id="ARBA00023054"/>
    </source>
</evidence>
<feature type="domain" description="ODAD1 central coiled coil region" evidence="3">
    <location>
        <begin position="143"/>
        <end position="414"/>
    </location>
</feature>
<sequence>MSRRSSAGRSLSLVDYSETDLNKLQQQYRKAEGTKKAYTEKTQFLICRDNREIQRLLEDREEHLRNLRLSQSRFTHWTNASVVHDLTDMLVCGDKIEQEWQAEKGKVASLKEQIIQWERKLVEQKTGGGTTQFSIQPGKYLLKNTFFMESKLHRAGKRFNTTMNRNGELRDELKKMQVEKKQFLHVQSRLGKELHALRKDIGSLMAKCTESFNASVKFQERQRMLMGQNAKDVAQFIKQTSNLEKEMSRNCNFEIFLDIKDFARSWDKVKHKQLDSKELGPEDFEDAIKKILEVTEESDLDKLVRNFLQMEEKTYTLMQFVNYQQKEAETLQRQISQRCNEREMFVAEKQRQQEQHQALQIKVSIEQEVMEHQLAGFQTRVEFMEKLLDQLKEGCEILLQISGDSSEICNQLGSSDGVQEENIAEYLREVENRVNELLSLQSFLHFQENVKNQWDIDNLSTIAGQLLGKTPRAVKPPSAAETPAPVADPDLLESVLLEAKEPVRRDVLLTLVKKRAQRKKKTD</sequence>
<reference evidence="5" key="1">
    <citation type="submission" date="2025-08" db="UniProtKB">
        <authorList>
            <consortium name="RefSeq"/>
        </authorList>
    </citation>
    <scope>IDENTIFICATION</scope>
</reference>
<evidence type="ECO:0000256" key="2">
    <source>
        <dbReference type="SAM" id="Coils"/>
    </source>
</evidence>
<dbReference type="GO" id="GO:0003341">
    <property type="term" value="P:cilium movement"/>
    <property type="evidence" value="ECO:0007669"/>
    <property type="project" value="TreeGrafter"/>
</dbReference>
<dbReference type="OrthoDB" id="6766775at2759"/>
<evidence type="ECO:0000313" key="4">
    <source>
        <dbReference type="Proteomes" id="UP000515161"/>
    </source>
</evidence>
<keyword evidence="1 2" id="KW-0175">Coiled coil</keyword>
<keyword evidence="4" id="KW-1185">Reference proteome</keyword>
<dbReference type="InterPro" id="IPR051876">
    <property type="entry name" value="ODA-DC/CCD"/>
</dbReference>
<dbReference type="KEGG" id="gacu:117541953"/>
<proteinExistence type="predicted"/>
<accession>A0A6P8TM46</accession>
<name>A0A6P8TM46_GYMAC</name>
<dbReference type="AlphaFoldDB" id="A0A6P8TM46"/>
<dbReference type="InParanoid" id="A0A6P8TM46"/>
<dbReference type="PANTHER" id="PTHR21694:SF35">
    <property type="entry name" value="OUTER DYNEIN ARM-DOCKING COMPLEX SUBUNIT 1"/>
    <property type="match status" value="1"/>
</dbReference>
<protein>
    <submittedName>
        <fullName evidence="5">227 kDa spindle- and centromere-associated protein-like</fullName>
    </submittedName>
</protein>
<dbReference type="RefSeq" id="XP_034065221.1">
    <property type="nucleotide sequence ID" value="XM_034209330.1"/>
</dbReference>